<keyword evidence="3" id="KW-1185">Reference proteome</keyword>
<reference evidence="2" key="1">
    <citation type="journal article" date="2014" name="Int. J. Syst. Evol. Microbiol.">
        <title>Complete genome sequence of Corynebacterium casei LMG S-19264T (=DSM 44701T), isolated from a smear-ripened cheese.</title>
        <authorList>
            <consortium name="US DOE Joint Genome Institute (JGI-PGF)"/>
            <person name="Walter F."/>
            <person name="Albersmeier A."/>
            <person name="Kalinowski J."/>
            <person name="Ruckert C."/>
        </authorList>
    </citation>
    <scope>NUCLEOTIDE SEQUENCE</scope>
    <source>
        <strain evidence="2">JCM 3091</strain>
    </source>
</reference>
<evidence type="ECO:0008006" key="4">
    <source>
        <dbReference type="Google" id="ProtNLM"/>
    </source>
</evidence>
<comment type="caution">
    <text evidence="2">The sequence shown here is derived from an EMBL/GenBank/DDBJ whole genome shotgun (WGS) entry which is preliminary data.</text>
</comment>
<feature type="signal peptide" evidence="1">
    <location>
        <begin position="1"/>
        <end position="28"/>
    </location>
</feature>
<evidence type="ECO:0000256" key="1">
    <source>
        <dbReference type="SAM" id="SignalP"/>
    </source>
</evidence>
<sequence length="198" mass="20881">MKLLTWQRAALVVAVPAIGLGLATPALAVTPAAPVAVTDPAGDVYNDDDELVDAPYADITNGDVKKSGANLVLTYKTAKQLSPAEDPNWESESSLTDFLIDTNGDNKEDFDVEYGLDEDGDIYADVYKLPASDTDAPACTGNGDFVNGVHTITIPLSCIGNPAKAGYRVETMYDLDVNNTESLAGYDSVPDEGFAQVG</sequence>
<gene>
    <name evidence="2" type="ORF">GCM10010124_13550</name>
</gene>
<proteinExistence type="predicted"/>
<keyword evidence="1" id="KW-0732">Signal</keyword>
<organism evidence="2 3">
    <name type="scientific">Pilimelia terevasa</name>
    <dbReference type="NCBI Taxonomy" id="53372"/>
    <lineage>
        <taxon>Bacteria</taxon>
        <taxon>Bacillati</taxon>
        <taxon>Actinomycetota</taxon>
        <taxon>Actinomycetes</taxon>
        <taxon>Micromonosporales</taxon>
        <taxon>Micromonosporaceae</taxon>
        <taxon>Pilimelia</taxon>
    </lineage>
</organism>
<dbReference type="RefSeq" id="WP_189113315.1">
    <property type="nucleotide sequence ID" value="NZ_BMQC01000003.1"/>
</dbReference>
<dbReference type="EMBL" id="BMQC01000003">
    <property type="protein sequence ID" value="GGK22368.1"/>
    <property type="molecule type" value="Genomic_DNA"/>
</dbReference>
<name>A0A8J3BL34_9ACTN</name>
<evidence type="ECO:0000313" key="3">
    <source>
        <dbReference type="Proteomes" id="UP000662200"/>
    </source>
</evidence>
<reference evidence="2" key="2">
    <citation type="submission" date="2020-09" db="EMBL/GenBank/DDBJ databases">
        <authorList>
            <person name="Sun Q."/>
            <person name="Ohkuma M."/>
        </authorList>
    </citation>
    <scope>NUCLEOTIDE SEQUENCE</scope>
    <source>
        <strain evidence="2">JCM 3091</strain>
    </source>
</reference>
<evidence type="ECO:0000313" key="2">
    <source>
        <dbReference type="EMBL" id="GGK22368.1"/>
    </source>
</evidence>
<dbReference type="AlphaFoldDB" id="A0A8J3BL34"/>
<accession>A0A8J3BL34</accession>
<feature type="chain" id="PRO_5035231717" description="Peptidase" evidence="1">
    <location>
        <begin position="29"/>
        <end position="198"/>
    </location>
</feature>
<dbReference type="Proteomes" id="UP000662200">
    <property type="component" value="Unassembled WGS sequence"/>
</dbReference>
<protein>
    <recommendedName>
        <fullName evidence="4">Peptidase</fullName>
    </recommendedName>
</protein>